<name>A0A1G8HBP7_9CLOT</name>
<dbReference type="InterPro" id="IPR005502">
    <property type="entry name" value="Ribosyl_crysJ1"/>
</dbReference>
<reference evidence="1 2" key="1">
    <citation type="submission" date="2016-10" db="EMBL/GenBank/DDBJ databases">
        <authorList>
            <person name="de Groot N.N."/>
        </authorList>
    </citation>
    <scope>NUCLEOTIDE SEQUENCE [LARGE SCALE GENOMIC DNA]</scope>
    <source>
        <strain evidence="1 2">CGMCC 1.5058</strain>
    </source>
</reference>
<dbReference type="GO" id="GO:0016787">
    <property type="term" value="F:hydrolase activity"/>
    <property type="evidence" value="ECO:0007669"/>
    <property type="project" value="UniProtKB-KW"/>
</dbReference>
<gene>
    <name evidence="1" type="ORF">SAMN05421804_101529</name>
</gene>
<dbReference type="Gene3D" id="1.10.4080.10">
    <property type="entry name" value="ADP-ribosylation/Crystallin J1"/>
    <property type="match status" value="1"/>
</dbReference>
<dbReference type="AlphaFoldDB" id="A0A1G8HBP7"/>
<dbReference type="Gene3D" id="2.60.120.560">
    <property type="entry name" value="Exo-inulinase, domain 1"/>
    <property type="match status" value="1"/>
</dbReference>
<protein>
    <submittedName>
        <fullName evidence="1">ADP-ribosylglycohydrolase</fullName>
    </submittedName>
</protein>
<dbReference type="InterPro" id="IPR036705">
    <property type="entry name" value="Ribosyl_crysJ1_sf"/>
</dbReference>
<dbReference type="RefSeq" id="WP_031573722.1">
    <property type="nucleotide sequence ID" value="NZ_FNDZ01000001.1"/>
</dbReference>
<accession>A0A1G8HBP7</accession>
<dbReference type="Pfam" id="PF03747">
    <property type="entry name" value="ADP_ribosyl_GH"/>
    <property type="match status" value="1"/>
</dbReference>
<keyword evidence="1" id="KW-0378">Hydrolase</keyword>
<dbReference type="Proteomes" id="UP000183255">
    <property type="component" value="Unassembled WGS sequence"/>
</dbReference>
<dbReference type="EMBL" id="FNDZ01000001">
    <property type="protein sequence ID" value="SDI03910.1"/>
    <property type="molecule type" value="Genomic_DNA"/>
</dbReference>
<evidence type="ECO:0000313" key="1">
    <source>
        <dbReference type="EMBL" id="SDI03910.1"/>
    </source>
</evidence>
<dbReference type="SUPFAM" id="SSF101478">
    <property type="entry name" value="ADP-ribosylglycohydrolase"/>
    <property type="match status" value="1"/>
</dbReference>
<sequence>MQRDYLEKVYAGFLGMNVGIRLGAPVEPTIWTYERIQRTYGDITDYVKEFKNFAADDDANGPVYFLRALDDEDLSEGLRPKHVGNAWLNYAREGIGMFWWGGYGVSTEHTAYLNLLRGIEAPMSGSKMQNGKVVADQIGGQIFIDTWGLISPNDPKQAADFAEAAARVSHDDEGVYGARFMAACIAAAFSESNPMKIIEIGLREIPEDSKYYEVTKNVIFYYQNYPEDWRSCMKYLHEEWGYDKYPGVCHIIPNAGVCILSLLYGEGDFNRTVEIATMCGWDTDCNAGNVGTIMGVAVGIEGIKKNYLKPINDFIALSGISGYLNILDVPSYAKKVATLAYQMTGESAPEELLMNFSEKELIFDFELPGSTHNFRVSDPFYCSVYNTEEQAFSGKRSLGVLFDRMVRGKKSKVFIKPYYRREDFSDERYMPVFSPKAYPGQHVSLMLNLDRWNGESMYISTYIRNTRTKEEVILESRVVAEKGWKEWSFVIPDLGGDMIDEIGLIVEGNSPDKYKDLGVLYIDDFKVEGKAKYSIDISRQKKEFSSITPFSHNHGAWEIEGEYMSCMCLDHAEAMTGNYFMEDYKVCGIVIPVHGESHLISARVQGAMKGYYAGFTSENKVSILKNEFGLQNLISVDYAWELGKEYKFSFDVQGYLLKFYINGEKIAEVSDDSYAYGMTGYAKYGLGRSLFGNLSVEES</sequence>
<organism evidence="1 2">
    <name type="scientific">Proteiniclasticum ruminis</name>
    <dbReference type="NCBI Taxonomy" id="398199"/>
    <lineage>
        <taxon>Bacteria</taxon>
        <taxon>Bacillati</taxon>
        <taxon>Bacillota</taxon>
        <taxon>Clostridia</taxon>
        <taxon>Eubacteriales</taxon>
        <taxon>Clostridiaceae</taxon>
        <taxon>Proteiniclasticum</taxon>
    </lineage>
</organism>
<evidence type="ECO:0000313" key="2">
    <source>
        <dbReference type="Proteomes" id="UP000183255"/>
    </source>
</evidence>
<proteinExistence type="predicted"/>